<dbReference type="GO" id="GO:0016747">
    <property type="term" value="F:acyltransferase activity, transferring groups other than amino-acyl groups"/>
    <property type="evidence" value="ECO:0007669"/>
    <property type="project" value="InterPro"/>
</dbReference>
<evidence type="ECO:0000259" key="1">
    <source>
        <dbReference type="PROSITE" id="PS51186"/>
    </source>
</evidence>
<dbReference type="PANTHER" id="PTHR43072">
    <property type="entry name" value="N-ACETYLTRANSFERASE"/>
    <property type="match status" value="1"/>
</dbReference>
<accession>A0A7C1FUY2</accession>
<dbReference type="Gene3D" id="3.40.630.30">
    <property type="match status" value="1"/>
</dbReference>
<sequence length="187" mass="21560">MKIRTRWPKRIRSHFKTRKGETLRLRLMRPDDGPKLEAFFYKLSPQTRWRRFHAYADNIPPEEVRRRAQEMANVDNRTFQGAVVAVKGEGDEEEIVGVVRLARPPDQPDSPEAEAAIVVRDDYQGQGVGSELLRQMVALARQMKVRTILAVFQPDNEEAIKLFRNLGLPYTMVVTHGVSKMHQQVPD</sequence>
<dbReference type="InterPro" id="IPR000182">
    <property type="entry name" value="GNAT_dom"/>
</dbReference>
<dbReference type="EMBL" id="DSMG01000165">
    <property type="protein sequence ID" value="HDX32975.1"/>
    <property type="molecule type" value="Genomic_DNA"/>
</dbReference>
<dbReference type="SUPFAM" id="SSF55729">
    <property type="entry name" value="Acyl-CoA N-acyltransferases (Nat)"/>
    <property type="match status" value="1"/>
</dbReference>
<name>A0A7C1FUY2_9CHLR</name>
<gene>
    <name evidence="2" type="ORF">ENQ20_16030</name>
</gene>
<keyword evidence="2" id="KW-0808">Transferase</keyword>
<dbReference type="AlphaFoldDB" id="A0A7C1FUY2"/>
<dbReference type="Pfam" id="PF13302">
    <property type="entry name" value="Acetyltransf_3"/>
    <property type="match status" value="1"/>
</dbReference>
<dbReference type="CDD" id="cd04301">
    <property type="entry name" value="NAT_SF"/>
    <property type="match status" value="1"/>
</dbReference>
<protein>
    <submittedName>
        <fullName evidence="2">N-acetyltransferase</fullName>
    </submittedName>
</protein>
<feature type="domain" description="N-acetyltransferase" evidence="1">
    <location>
        <begin position="23"/>
        <end position="186"/>
    </location>
</feature>
<proteinExistence type="predicted"/>
<evidence type="ECO:0000313" key="2">
    <source>
        <dbReference type="EMBL" id="HDX32975.1"/>
    </source>
</evidence>
<reference evidence="2" key="1">
    <citation type="journal article" date="2020" name="mSystems">
        <title>Genome- and Community-Level Interaction Insights into Carbon Utilization and Element Cycling Functions of Hydrothermarchaeota in Hydrothermal Sediment.</title>
        <authorList>
            <person name="Zhou Z."/>
            <person name="Liu Y."/>
            <person name="Xu W."/>
            <person name="Pan J."/>
            <person name="Luo Z.H."/>
            <person name="Li M."/>
        </authorList>
    </citation>
    <scope>NUCLEOTIDE SEQUENCE [LARGE SCALE GENOMIC DNA]</scope>
    <source>
        <strain evidence="2">SpSt-289</strain>
    </source>
</reference>
<comment type="caution">
    <text evidence="2">The sequence shown here is derived from an EMBL/GenBank/DDBJ whole genome shotgun (WGS) entry which is preliminary data.</text>
</comment>
<organism evidence="2">
    <name type="scientific">Caldilinea aerophila</name>
    <dbReference type="NCBI Taxonomy" id="133453"/>
    <lineage>
        <taxon>Bacteria</taxon>
        <taxon>Bacillati</taxon>
        <taxon>Chloroflexota</taxon>
        <taxon>Caldilineae</taxon>
        <taxon>Caldilineales</taxon>
        <taxon>Caldilineaceae</taxon>
        <taxon>Caldilinea</taxon>
    </lineage>
</organism>
<dbReference type="InterPro" id="IPR016181">
    <property type="entry name" value="Acyl_CoA_acyltransferase"/>
</dbReference>
<dbReference type="PROSITE" id="PS51186">
    <property type="entry name" value="GNAT"/>
    <property type="match status" value="1"/>
</dbReference>